<keyword evidence="3" id="KW-1185">Reference proteome</keyword>
<keyword evidence="1" id="KW-1133">Transmembrane helix</keyword>
<dbReference type="Proteomes" id="UP000466307">
    <property type="component" value="Unassembled WGS sequence"/>
</dbReference>
<gene>
    <name evidence="2" type="ORF">GYA93_10350</name>
</gene>
<dbReference type="AlphaFoldDB" id="A0A7K3LP57"/>
<feature type="transmembrane region" description="Helical" evidence="1">
    <location>
        <begin position="166"/>
        <end position="199"/>
    </location>
</feature>
<feature type="transmembrane region" description="Helical" evidence="1">
    <location>
        <begin position="72"/>
        <end position="92"/>
    </location>
</feature>
<feature type="transmembrane region" description="Helical" evidence="1">
    <location>
        <begin position="142"/>
        <end position="159"/>
    </location>
</feature>
<reference evidence="2 3" key="1">
    <citation type="submission" date="2020-01" db="EMBL/GenBank/DDBJ databases">
        <title>Investigation of new actinobacteria for the biodesulphurisation of diesel fuel.</title>
        <authorList>
            <person name="Athi Narayanan S.M."/>
        </authorList>
    </citation>
    <scope>NUCLEOTIDE SEQUENCE [LARGE SCALE GENOMIC DNA]</scope>
    <source>
        <strain evidence="2 3">213E</strain>
    </source>
</reference>
<dbReference type="InterPro" id="IPR046862">
    <property type="entry name" value="Rhomboid_2"/>
</dbReference>
<keyword evidence="1" id="KW-0472">Membrane</keyword>
<accession>A0A7K3LP57</accession>
<keyword evidence="1" id="KW-0812">Transmembrane</keyword>
<dbReference type="EMBL" id="JAADZU010000027">
    <property type="protein sequence ID" value="NDK89978.1"/>
    <property type="molecule type" value="Genomic_DNA"/>
</dbReference>
<dbReference type="RefSeq" id="WP_059035684.1">
    <property type="nucleotide sequence ID" value="NZ_JAADZU010000027.1"/>
</dbReference>
<dbReference type="Pfam" id="PF20401">
    <property type="entry name" value="Rhomboid_2"/>
    <property type="match status" value="1"/>
</dbReference>
<name>A0A7K3LP57_9ACTN</name>
<organism evidence="2 3">
    <name type="scientific">Gordonia desulfuricans</name>
    <dbReference type="NCBI Taxonomy" id="89051"/>
    <lineage>
        <taxon>Bacteria</taxon>
        <taxon>Bacillati</taxon>
        <taxon>Actinomycetota</taxon>
        <taxon>Actinomycetes</taxon>
        <taxon>Mycobacteriales</taxon>
        <taxon>Gordoniaceae</taxon>
        <taxon>Gordonia</taxon>
    </lineage>
</organism>
<comment type="caution">
    <text evidence="2">The sequence shown here is derived from an EMBL/GenBank/DDBJ whole genome shotgun (WGS) entry which is preliminary data.</text>
</comment>
<sequence>MSRFAWLSAMGAALWRYVRSAPFTFAWLAVLFVTTAIQRSLTPVELDEVLGQRSTNIANLTHDPFRVLVTSLFWIDGEVWLPYLVLFCLFHVPAERWLGPVRWFVVGFSAHVIATYLSQGALEYAIRQGATSPSMVDVRDIGVSYFLAAIGGVLTYHIARPWRWLYLAGVVVVFGVPLLTHVTFTGIGHALSALIGLAWYPITRGCPAPQWNPSEIPGRLRARLRRVGRS</sequence>
<protein>
    <submittedName>
        <fullName evidence="2">Uncharacterized protein</fullName>
    </submittedName>
</protein>
<proteinExistence type="predicted"/>
<evidence type="ECO:0000313" key="2">
    <source>
        <dbReference type="EMBL" id="NDK89978.1"/>
    </source>
</evidence>
<feature type="transmembrane region" description="Helical" evidence="1">
    <location>
        <begin position="104"/>
        <end position="122"/>
    </location>
</feature>
<evidence type="ECO:0000256" key="1">
    <source>
        <dbReference type="SAM" id="Phobius"/>
    </source>
</evidence>
<evidence type="ECO:0000313" key="3">
    <source>
        <dbReference type="Proteomes" id="UP000466307"/>
    </source>
</evidence>